<dbReference type="PANTHER" id="PTHR24258:SF129">
    <property type="entry name" value="LP15124P-RELATED"/>
    <property type="match status" value="1"/>
</dbReference>
<keyword evidence="6" id="KW-0378">Hydrolase</keyword>
<keyword evidence="8" id="KW-1185">Reference proteome</keyword>
<feature type="compositionally biased region" description="Basic and acidic residues" evidence="4">
    <location>
        <begin position="658"/>
        <end position="667"/>
    </location>
</feature>
<feature type="compositionally biased region" description="Polar residues" evidence="4">
    <location>
        <begin position="645"/>
        <end position="657"/>
    </location>
</feature>
<protein>
    <submittedName>
        <fullName evidence="6">Serine protease 42</fullName>
    </submittedName>
</protein>
<evidence type="ECO:0000256" key="2">
    <source>
        <dbReference type="ARBA" id="ARBA00022525"/>
    </source>
</evidence>
<reference evidence="6" key="2">
    <citation type="submission" date="2020-01" db="EMBL/GenBank/DDBJ databases">
        <authorList>
            <person name="Korhonen P.K.K."/>
            <person name="Guangxu M.G."/>
            <person name="Wang T.W."/>
            <person name="Stroehlein A.J.S."/>
            <person name="Young N.D."/>
            <person name="Ang C.-S.A."/>
            <person name="Fernando D.W.F."/>
            <person name="Lu H.L."/>
            <person name="Taylor S.T."/>
            <person name="Ehtesham M.E.M."/>
            <person name="Najaraj S.H.N."/>
            <person name="Harsha G.H.G."/>
            <person name="Madugundu A.M."/>
            <person name="Renuse S.R."/>
            <person name="Holt D.H."/>
            <person name="Pandey A.P."/>
            <person name="Papenfuss A.P."/>
            <person name="Gasser R.B.G."/>
            <person name="Fischer K.F."/>
        </authorList>
    </citation>
    <scope>NUCLEOTIDE SEQUENCE</scope>
    <source>
        <strain evidence="6">SSS_KF_BRIS2020</strain>
    </source>
</reference>
<feature type="region of interest" description="Disordered" evidence="4">
    <location>
        <begin position="645"/>
        <end position="667"/>
    </location>
</feature>
<evidence type="ECO:0000256" key="3">
    <source>
        <dbReference type="ARBA" id="ARBA00023157"/>
    </source>
</evidence>
<evidence type="ECO:0000259" key="5">
    <source>
        <dbReference type="PROSITE" id="PS50240"/>
    </source>
</evidence>
<dbReference type="GO" id="GO:0004252">
    <property type="term" value="F:serine-type endopeptidase activity"/>
    <property type="evidence" value="ECO:0007669"/>
    <property type="project" value="InterPro"/>
</dbReference>
<evidence type="ECO:0000256" key="1">
    <source>
        <dbReference type="ARBA" id="ARBA00004613"/>
    </source>
</evidence>
<dbReference type="InterPro" id="IPR018114">
    <property type="entry name" value="TRYPSIN_HIS"/>
</dbReference>
<dbReference type="InterPro" id="IPR001314">
    <property type="entry name" value="Peptidase_S1A"/>
</dbReference>
<dbReference type="OrthoDB" id="5949700at2759"/>
<organism evidence="6">
    <name type="scientific">Sarcoptes scabiei</name>
    <name type="common">Itch mite</name>
    <name type="synonym">Acarus scabiei</name>
    <dbReference type="NCBI Taxonomy" id="52283"/>
    <lineage>
        <taxon>Eukaryota</taxon>
        <taxon>Metazoa</taxon>
        <taxon>Ecdysozoa</taxon>
        <taxon>Arthropoda</taxon>
        <taxon>Chelicerata</taxon>
        <taxon>Arachnida</taxon>
        <taxon>Acari</taxon>
        <taxon>Acariformes</taxon>
        <taxon>Sarcoptiformes</taxon>
        <taxon>Astigmata</taxon>
        <taxon>Psoroptidia</taxon>
        <taxon>Sarcoptoidea</taxon>
        <taxon>Sarcoptidae</taxon>
        <taxon>Sarcoptinae</taxon>
        <taxon>Sarcoptes</taxon>
    </lineage>
</organism>
<dbReference type="EnsemblMetazoa" id="SSS_685s_mrna">
    <property type="protein sequence ID" value="KAF7488851.1"/>
    <property type="gene ID" value="SSS_685"/>
</dbReference>
<reference evidence="8" key="1">
    <citation type="journal article" date="2020" name="PLoS Negl. Trop. Dis.">
        <title>High-quality nuclear genome for Sarcoptes scabiei-A critical resource for a neglected parasite.</title>
        <authorList>
            <person name="Korhonen P.K."/>
            <person name="Gasser R.B."/>
            <person name="Ma G."/>
            <person name="Wang T."/>
            <person name="Stroehlein A.J."/>
            <person name="Young N.D."/>
            <person name="Ang C.S."/>
            <person name="Fernando D.D."/>
            <person name="Lu H.C."/>
            <person name="Taylor S."/>
            <person name="Reynolds S.L."/>
            <person name="Mofiz E."/>
            <person name="Najaraj S.H."/>
            <person name="Gowda H."/>
            <person name="Madugundu A."/>
            <person name="Renuse S."/>
            <person name="Holt D."/>
            <person name="Pandey A."/>
            <person name="Papenfuss A.T."/>
            <person name="Fischer K."/>
        </authorList>
    </citation>
    <scope>NUCLEOTIDE SEQUENCE [LARGE SCALE GENOMIC DNA]</scope>
</reference>
<feature type="region of interest" description="Disordered" evidence="4">
    <location>
        <begin position="300"/>
        <end position="339"/>
    </location>
</feature>
<reference evidence="7" key="3">
    <citation type="submission" date="2022-06" db="UniProtKB">
        <authorList>
            <consortium name="EnsemblMetazoa"/>
        </authorList>
    </citation>
    <scope>IDENTIFICATION</scope>
</reference>
<dbReference type="FunFam" id="2.40.10.10:FF:000038">
    <property type="entry name" value="Serine protease"/>
    <property type="match status" value="1"/>
</dbReference>
<gene>
    <name evidence="6" type="primary">SSS_685g</name>
    <name evidence="6" type="ORF">SSS_685</name>
</gene>
<comment type="subcellular location">
    <subcellularLocation>
        <location evidence="1">Secreted</location>
    </subcellularLocation>
</comment>
<dbReference type="Proteomes" id="UP000070412">
    <property type="component" value="Unassembled WGS sequence"/>
</dbReference>
<evidence type="ECO:0000313" key="8">
    <source>
        <dbReference type="Proteomes" id="UP000070412"/>
    </source>
</evidence>
<dbReference type="AlphaFoldDB" id="A0A834V9X2"/>
<dbReference type="PANTHER" id="PTHR24258">
    <property type="entry name" value="SERINE PROTEASE-RELATED"/>
    <property type="match status" value="1"/>
</dbReference>
<evidence type="ECO:0000256" key="4">
    <source>
        <dbReference type="SAM" id="MobiDB-lite"/>
    </source>
</evidence>
<dbReference type="PRINTS" id="PR00722">
    <property type="entry name" value="CHYMOTRYPSIN"/>
</dbReference>
<dbReference type="Gene3D" id="2.40.10.10">
    <property type="entry name" value="Trypsin-like serine proteases"/>
    <property type="match status" value="2"/>
</dbReference>
<dbReference type="GO" id="GO:0006508">
    <property type="term" value="P:proteolysis"/>
    <property type="evidence" value="ECO:0007669"/>
    <property type="project" value="UniProtKB-KW"/>
</dbReference>
<name>A0A834V9X2_SARSC</name>
<keyword evidence="3" id="KW-1015">Disulfide bond</keyword>
<accession>A0A834V9X2</accession>
<dbReference type="CDD" id="cd00190">
    <property type="entry name" value="Tryp_SPc"/>
    <property type="match status" value="1"/>
</dbReference>
<keyword evidence="2" id="KW-0964">Secreted</keyword>
<dbReference type="GO" id="GO:0005576">
    <property type="term" value="C:extracellular region"/>
    <property type="evidence" value="ECO:0007669"/>
    <property type="project" value="UniProtKB-SubCell"/>
</dbReference>
<evidence type="ECO:0000313" key="6">
    <source>
        <dbReference type="EMBL" id="KAF7488851.1"/>
    </source>
</evidence>
<dbReference type="InterPro" id="IPR009003">
    <property type="entry name" value="Peptidase_S1_PA"/>
</dbReference>
<dbReference type="PROSITE" id="PS50240">
    <property type="entry name" value="TRYPSIN_DOM"/>
    <property type="match status" value="1"/>
</dbReference>
<dbReference type="InterPro" id="IPR043504">
    <property type="entry name" value="Peptidase_S1_PA_chymotrypsin"/>
</dbReference>
<proteinExistence type="predicted"/>
<sequence>MVKFGWLTEIKLDLNRSKHFENALYTMCLSLATLFALVASSLTESISSTTLSPPSFSNETETKSSIVETEFNDSKGRSFMSNGDDNHHLQRQSRIINDEKISIKVHELCEQLQRTKLLSQESVNHPSPYDDRNQLININSFQDVQPPHNVQPEDQRFIGSALQGLIGAARPGGLMNAISGLNNFARPQQTLNRKSIAFVSSQYQQRKNDQPIEDPYSAINERSLDATNNTQYAEQILGRMIGMQSSGQDKCGLLRTCCPKYPPQAIQPEYGFPPEIVYVPQRPNDIPEYYPQNAYYPASKPIQTRPQSFRPPKLTHSHSHLTPTFDSAHTHHHQHHSNPIKNDYLSYGKHPAYRNCGVRQSVGINGRVQNLNYHQSSTEFAEFPWQVAILKRIGPSDNLYVCGGALISSNFVLTAAHCIKKFQSNDLKIRLGEWDVHREDEFYSYVEKNVHEVFIHPNFIPRNLMNDVALLRLDSEIDLDQHPHIAPICLSQPMESFTGQRCYVAGWGKNAFGHQGEYQSVLMKVDLPVLDSRQCENQLRHTKLGYNFRLDHSMICAGGEPGKDACEGDGGSGLVCETNGIWKVAGLVSWGLGCGKAGVPGVYTNIAQMRTWIDKIVLPYHNNQAIHPLQNFNELINERSISSSNMSATNTSLPHTNDSTKTDSNRR</sequence>
<dbReference type="PROSITE" id="PS00134">
    <property type="entry name" value="TRYPSIN_HIS"/>
    <property type="match status" value="1"/>
</dbReference>
<feature type="domain" description="Peptidase S1" evidence="5">
    <location>
        <begin position="363"/>
        <end position="618"/>
    </location>
</feature>
<evidence type="ECO:0000313" key="7">
    <source>
        <dbReference type="EnsemblMetazoa" id="KAF7488851.1"/>
    </source>
</evidence>
<keyword evidence="6" id="KW-0645">Protease</keyword>
<dbReference type="SMART" id="SM00020">
    <property type="entry name" value="Tryp_SPc"/>
    <property type="match status" value="1"/>
</dbReference>
<dbReference type="InterPro" id="IPR001254">
    <property type="entry name" value="Trypsin_dom"/>
</dbReference>
<dbReference type="SUPFAM" id="SSF50494">
    <property type="entry name" value="Trypsin-like serine proteases"/>
    <property type="match status" value="1"/>
</dbReference>
<dbReference type="Pfam" id="PF00089">
    <property type="entry name" value="Trypsin"/>
    <property type="match status" value="1"/>
</dbReference>
<dbReference type="EMBL" id="WVUK01000065">
    <property type="protein sequence ID" value="KAF7488851.1"/>
    <property type="molecule type" value="Genomic_DNA"/>
</dbReference>